<dbReference type="Pfam" id="PF01261">
    <property type="entry name" value="AP_endonuc_2"/>
    <property type="match status" value="1"/>
</dbReference>
<dbReference type="GO" id="GO:0016853">
    <property type="term" value="F:isomerase activity"/>
    <property type="evidence" value="ECO:0007669"/>
    <property type="project" value="UniProtKB-KW"/>
</dbReference>
<dbReference type="RefSeq" id="WP_281753190.1">
    <property type="nucleotide sequence ID" value="NZ_BRVP01000006.1"/>
</dbReference>
<evidence type="ECO:0000259" key="2">
    <source>
        <dbReference type="Pfam" id="PF01261"/>
    </source>
</evidence>
<comment type="caution">
    <text evidence="3">The sequence shown here is derived from an EMBL/GenBank/DDBJ whole genome shotgun (WGS) entry which is preliminary data.</text>
</comment>
<organism evidence="3 4">
    <name type="scientific">Neptunitalea chrysea</name>
    <dbReference type="NCBI Taxonomy" id="1647581"/>
    <lineage>
        <taxon>Bacteria</taxon>
        <taxon>Pseudomonadati</taxon>
        <taxon>Bacteroidota</taxon>
        <taxon>Flavobacteriia</taxon>
        <taxon>Flavobacteriales</taxon>
        <taxon>Flavobacteriaceae</taxon>
        <taxon>Neptunitalea</taxon>
    </lineage>
</organism>
<dbReference type="AlphaFoldDB" id="A0A9W6B6B4"/>
<dbReference type="InterPro" id="IPR013022">
    <property type="entry name" value="Xyl_isomerase-like_TIM-brl"/>
</dbReference>
<keyword evidence="4" id="KW-1185">Reference proteome</keyword>
<sequence length="281" mass="31126">MNITYGASMLSFIPPNWKEENVLYAIEHIAANKFDLIELLLPHHDKVDTHKLKRHLQKYSLQVSCALNLDAETHIPTHPHEALDLIKKSLETAATLGATFIGGVLHSGIGVFSGNPVTQEELKIISEVLHKAAIYANNLGITIGIEPINRYESYVCNTANNVLALINSIGESNLVVHLDTFHMNIEEANFHDPIIASGNKLKHLHITESNRGKPGDGTINWSELFNALKTIDFEGNLVLENFSSHVKGMQSAVSLWQPSKLTAKELASQSLMYLKTHVQTL</sequence>
<keyword evidence="1" id="KW-0413">Isomerase</keyword>
<dbReference type="Proteomes" id="UP001143545">
    <property type="component" value="Unassembled WGS sequence"/>
</dbReference>
<evidence type="ECO:0000313" key="3">
    <source>
        <dbReference type="EMBL" id="GLB52107.1"/>
    </source>
</evidence>
<protein>
    <submittedName>
        <fullName evidence="3">Tagatose 3-epimerase</fullName>
    </submittedName>
</protein>
<name>A0A9W6B6B4_9FLAO</name>
<evidence type="ECO:0000256" key="1">
    <source>
        <dbReference type="ARBA" id="ARBA00023235"/>
    </source>
</evidence>
<dbReference type="PANTHER" id="PTHR43489">
    <property type="entry name" value="ISOMERASE"/>
    <property type="match status" value="1"/>
</dbReference>
<gene>
    <name evidence="3" type="ORF">NBRC110019_11460</name>
</gene>
<proteinExistence type="predicted"/>
<dbReference type="Gene3D" id="3.20.20.150">
    <property type="entry name" value="Divalent-metal-dependent TIM barrel enzymes"/>
    <property type="match status" value="1"/>
</dbReference>
<dbReference type="InterPro" id="IPR036237">
    <property type="entry name" value="Xyl_isomerase-like_sf"/>
</dbReference>
<dbReference type="InterPro" id="IPR050417">
    <property type="entry name" value="Sugar_Epim/Isomerase"/>
</dbReference>
<reference evidence="3" key="1">
    <citation type="submission" date="2022-07" db="EMBL/GenBank/DDBJ databases">
        <title>Taxonomy of Novel Oxalotrophic and Methylotrophic Bacteria.</title>
        <authorList>
            <person name="Sahin N."/>
            <person name="Tani A."/>
        </authorList>
    </citation>
    <scope>NUCLEOTIDE SEQUENCE</scope>
    <source>
        <strain evidence="3">AM327</strain>
    </source>
</reference>
<dbReference type="SUPFAM" id="SSF51658">
    <property type="entry name" value="Xylose isomerase-like"/>
    <property type="match status" value="1"/>
</dbReference>
<dbReference type="PANTHER" id="PTHR43489:SF7">
    <property type="entry name" value="3-DEHYDRO-D-GULOSIDE 4-EPIMERASE-RELATED"/>
    <property type="match status" value="1"/>
</dbReference>
<feature type="domain" description="Xylose isomerase-like TIM barrel" evidence="2">
    <location>
        <begin position="27"/>
        <end position="257"/>
    </location>
</feature>
<evidence type="ECO:0000313" key="4">
    <source>
        <dbReference type="Proteomes" id="UP001143545"/>
    </source>
</evidence>
<accession>A0A9W6B6B4</accession>
<dbReference type="EMBL" id="BRVP01000006">
    <property type="protein sequence ID" value="GLB52107.1"/>
    <property type="molecule type" value="Genomic_DNA"/>
</dbReference>